<sequence length="82" mass="9650">MQDAVALSERELEEAIRLMCESKADEFRLLGYESITAEDVWECVRERYRTDGLPRLYRLASDILSLKPTEWMNWATLKALRP</sequence>
<proteinExistence type="predicted"/>
<dbReference type="InterPro" id="IPR025716">
    <property type="entry name" value="Post-transcriptional_regulator"/>
</dbReference>
<evidence type="ECO:0008006" key="3">
    <source>
        <dbReference type="Google" id="ProtNLM"/>
    </source>
</evidence>
<dbReference type="AlphaFoldDB" id="A0A2A6E0G5"/>
<evidence type="ECO:0000313" key="1">
    <source>
        <dbReference type="EMBL" id="PDO10247.1"/>
    </source>
</evidence>
<name>A0A2A6E0G5_9BACL</name>
<dbReference type="Proteomes" id="UP000243688">
    <property type="component" value="Unassembled WGS sequence"/>
</dbReference>
<protein>
    <recommendedName>
        <fullName evidence="3">Post-transcriptional regulator</fullName>
    </recommendedName>
</protein>
<dbReference type="Pfam" id="PF13797">
    <property type="entry name" value="Post_transc_reg"/>
    <property type="match status" value="1"/>
</dbReference>
<comment type="caution">
    <text evidence="1">The sequence shown here is derived from an EMBL/GenBank/DDBJ whole genome shotgun (WGS) entry which is preliminary data.</text>
</comment>
<accession>A0A2A6E0G5</accession>
<gene>
    <name evidence="1" type="ORF">BLM47_08330</name>
</gene>
<organism evidence="1 2">
    <name type="scientific">Candidatus Reconcilbacillus cellulovorans</name>
    <dbReference type="NCBI Taxonomy" id="1906605"/>
    <lineage>
        <taxon>Bacteria</taxon>
        <taxon>Bacillati</taxon>
        <taxon>Bacillota</taxon>
        <taxon>Bacilli</taxon>
        <taxon>Bacillales</taxon>
        <taxon>Paenibacillaceae</taxon>
        <taxon>Candidatus Reconcilbacillus</taxon>
    </lineage>
</organism>
<dbReference type="EMBL" id="MOXJ01000017">
    <property type="protein sequence ID" value="PDO10247.1"/>
    <property type="molecule type" value="Genomic_DNA"/>
</dbReference>
<reference evidence="1 2" key="1">
    <citation type="submission" date="2016-12" db="EMBL/GenBank/DDBJ databases">
        <title>Candidatus Reconcilibacillus cellulovorans genome.</title>
        <authorList>
            <person name="Kolinko S."/>
            <person name="Wu Y.-W."/>
            <person name="Tachea F."/>
            <person name="Denzel E."/>
            <person name="Hiras J."/>
            <person name="Baecker N."/>
            <person name="Chan L.J."/>
            <person name="Eichorst S.A."/>
            <person name="Frey D."/>
            <person name="Adams P.D."/>
            <person name="Pray T."/>
            <person name="Tanjore D."/>
            <person name="Petzold C.J."/>
            <person name="Gladden J.M."/>
            <person name="Simmons B.A."/>
            <person name="Singer S.W."/>
        </authorList>
    </citation>
    <scope>NUCLEOTIDE SEQUENCE [LARGE SCALE GENOMIC DNA]</scope>
    <source>
        <strain evidence="1">JTherm</strain>
    </source>
</reference>
<evidence type="ECO:0000313" key="2">
    <source>
        <dbReference type="Proteomes" id="UP000243688"/>
    </source>
</evidence>